<feature type="domain" description="Major facilitator superfamily (MFS) profile" evidence="6">
    <location>
        <begin position="7"/>
        <end position="468"/>
    </location>
</feature>
<feature type="transmembrane region" description="Helical" evidence="5">
    <location>
        <begin position="202"/>
        <end position="222"/>
    </location>
</feature>
<dbReference type="RefSeq" id="WP_020448429.1">
    <property type="nucleotide sequence ID" value="NC_021353.1"/>
</dbReference>
<proteinExistence type="predicted"/>
<evidence type="ECO:0000256" key="4">
    <source>
        <dbReference type="ARBA" id="ARBA00023136"/>
    </source>
</evidence>
<dbReference type="InterPro" id="IPR020846">
    <property type="entry name" value="MFS_dom"/>
</dbReference>
<dbReference type="SUPFAM" id="SSF103473">
    <property type="entry name" value="MFS general substrate transporter"/>
    <property type="match status" value="1"/>
</dbReference>
<dbReference type="PROSITE" id="PS50850">
    <property type="entry name" value="MFS"/>
    <property type="match status" value="1"/>
</dbReference>
<dbReference type="OrthoDB" id="117970at2157"/>
<comment type="subcellular location">
    <subcellularLocation>
        <location evidence="1">Membrane</location>
        <topology evidence="1">Multi-pass membrane protein</topology>
    </subcellularLocation>
</comment>
<dbReference type="InterPro" id="IPR011701">
    <property type="entry name" value="MFS"/>
</dbReference>
<dbReference type="PANTHER" id="PTHR23501">
    <property type="entry name" value="MAJOR FACILITATOR SUPERFAMILY"/>
    <property type="match status" value="1"/>
</dbReference>
<feature type="transmembrane region" description="Helical" evidence="5">
    <location>
        <begin position="341"/>
        <end position="361"/>
    </location>
</feature>
<dbReference type="GO" id="GO:0022857">
    <property type="term" value="F:transmembrane transporter activity"/>
    <property type="evidence" value="ECO:0007669"/>
    <property type="project" value="InterPro"/>
</dbReference>
<dbReference type="KEGG" id="mer:MMINT_05240"/>
<dbReference type="GeneID" id="16154407"/>
<feature type="transmembrane region" description="Helical" evidence="5">
    <location>
        <begin position="412"/>
        <end position="430"/>
    </location>
</feature>
<reference evidence="7 8" key="1">
    <citation type="journal article" date="2013" name="Genome Announc.">
        <title>Genome sequence of 'Candidatus Methanomassiliicoccus intestinalis' Issoire-Mx1, a third thermoplasmatales-related methanogenic archaeon from human feces.</title>
        <authorList>
            <person name="Borrel G."/>
            <person name="Harris H.M."/>
            <person name="Parisot N."/>
            <person name="Gaci N."/>
            <person name="Tottey W."/>
            <person name="Mihajlovski A."/>
            <person name="Deane J."/>
            <person name="Gribaldo S."/>
            <person name="Bardot O."/>
            <person name="Peyretaillade E."/>
            <person name="Peyret P."/>
            <person name="O'Toole P.W."/>
            <person name="Brugere J.F."/>
        </authorList>
    </citation>
    <scope>NUCLEOTIDE SEQUENCE [LARGE SCALE GENOMIC DNA]</scope>
    <source>
        <strain evidence="7 8">Issoire-Mx1</strain>
    </source>
</reference>
<evidence type="ECO:0000256" key="1">
    <source>
        <dbReference type="ARBA" id="ARBA00004141"/>
    </source>
</evidence>
<dbReference type="PRINTS" id="PR01036">
    <property type="entry name" value="TCRTETB"/>
</dbReference>
<feature type="transmembrane region" description="Helical" evidence="5">
    <location>
        <begin position="445"/>
        <end position="463"/>
    </location>
</feature>
<dbReference type="CDD" id="cd17504">
    <property type="entry name" value="MFS_MMR_MDR_like"/>
    <property type="match status" value="1"/>
</dbReference>
<feature type="transmembrane region" description="Helical" evidence="5">
    <location>
        <begin position="42"/>
        <end position="61"/>
    </location>
</feature>
<feature type="transmembrane region" description="Helical" evidence="5">
    <location>
        <begin position="373"/>
        <end position="391"/>
    </location>
</feature>
<evidence type="ECO:0000259" key="6">
    <source>
        <dbReference type="PROSITE" id="PS50850"/>
    </source>
</evidence>
<organism evidence="7 8">
    <name type="scientific">Methanomassiliicoccus intestinalis (strain Issoire-Mx1)</name>
    <dbReference type="NCBI Taxonomy" id="1295009"/>
    <lineage>
        <taxon>Archaea</taxon>
        <taxon>Methanobacteriati</taxon>
        <taxon>Thermoplasmatota</taxon>
        <taxon>Thermoplasmata</taxon>
        <taxon>Methanomassiliicoccales</taxon>
        <taxon>Methanomassiliicoccaceae</taxon>
        <taxon>Methanomassiliicoccus</taxon>
    </lineage>
</organism>
<feature type="transmembrane region" description="Helical" evidence="5">
    <location>
        <begin position="7"/>
        <end position="27"/>
    </location>
</feature>
<evidence type="ECO:0000256" key="3">
    <source>
        <dbReference type="ARBA" id="ARBA00022989"/>
    </source>
</evidence>
<feature type="transmembrane region" description="Helical" evidence="5">
    <location>
        <begin position="73"/>
        <end position="92"/>
    </location>
</feature>
<dbReference type="InParanoid" id="R9T5Q0"/>
<gene>
    <name evidence="7" type="ORF">MMINT_05240</name>
</gene>
<accession>R9T5Q0</accession>
<dbReference type="PANTHER" id="PTHR23501:SF192">
    <property type="entry name" value="TRANSPORTER"/>
    <property type="match status" value="1"/>
</dbReference>
<feature type="transmembrane region" description="Helical" evidence="5">
    <location>
        <begin position="310"/>
        <end position="329"/>
    </location>
</feature>
<evidence type="ECO:0000256" key="2">
    <source>
        <dbReference type="ARBA" id="ARBA00022692"/>
    </source>
</evidence>
<evidence type="ECO:0000256" key="5">
    <source>
        <dbReference type="SAM" id="Phobius"/>
    </source>
</evidence>
<keyword evidence="2 5" id="KW-0812">Transmembrane</keyword>
<keyword evidence="8" id="KW-1185">Reference proteome</keyword>
<protein>
    <submittedName>
        <fullName evidence="7">Major facilitator superfamily protein</fullName>
    </submittedName>
</protein>
<keyword evidence="3 5" id="KW-1133">Transmembrane helix</keyword>
<dbReference type="EMBL" id="CP005934">
    <property type="protein sequence ID" value="AGN25904.1"/>
    <property type="molecule type" value="Genomic_DNA"/>
</dbReference>
<dbReference type="STRING" id="1295009.MMINT_05240"/>
<dbReference type="AlphaFoldDB" id="R9T5Q0"/>
<dbReference type="InterPro" id="IPR036259">
    <property type="entry name" value="MFS_trans_sf"/>
</dbReference>
<name>R9T5Q0_METII</name>
<feature type="transmembrane region" description="Helical" evidence="5">
    <location>
        <begin position="170"/>
        <end position="190"/>
    </location>
</feature>
<evidence type="ECO:0000313" key="8">
    <source>
        <dbReference type="Proteomes" id="UP000014070"/>
    </source>
</evidence>
<dbReference type="Gene3D" id="1.20.1250.20">
    <property type="entry name" value="MFS general substrate transporter like domains"/>
    <property type="match status" value="1"/>
</dbReference>
<dbReference type="HOGENOM" id="CLU_000960_28_3_2"/>
<dbReference type="Proteomes" id="UP000014070">
    <property type="component" value="Chromosome"/>
</dbReference>
<feature type="transmembrane region" description="Helical" evidence="5">
    <location>
        <begin position="272"/>
        <end position="290"/>
    </location>
</feature>
<feature type="transmembrane region" description="Helical" evidence="5">
    <location>
        <begin position="137"/>
        <end position="158"/>
    </location>
</feature>
<dbReference type="Pfam" id="PF07690">
    <property type="entry name" value="MFS_1"/>
    <property type="match status" value="1"/>
</dbReference>
<keyword evidence="4 5" id="KW-0472">Membrane</keyword>
<feature type="transmembrane region" description="Helical" evidence="5">
    <location>
        <begin position="234"/>
        <end position="251"/>
    </location>
</feature>
<evidence type="ECO:0000313" key="7">
    <source>
        <dbReference type="EMBL" id="AGN25904.1"/>
    </source>
</evidence>
<feature type="transmembrane region" description="Helical" evidence="5">
    <location>
        <begin position="104"/>
        <end position="125"/>
    </location>
</feature>
<dbReference type="GO" id="GO:0005886">
    <property type="term" value="C:plasma membrane"/>
    <property type="evidence" value="ECO:0007669"/>
    <property type="project" value="TreeGrafter"/>
</dbReference>
<sequence length="473" mass="51258">MKGHYSVLVLLSLISLVVMFVEIMLVPDLRQVASDFTNGAEWISWVLSIYLLVGGVVTPIIGKLGDIYGTRNLLITVMVIYLLGLLGSGFSITISNSLFGEANIFVLLFFRGVQGIGMGMFPLAFSVIRDVFPQDRIPFALGLVSSMFAVGTSIGLVLGGWLTSVDTWNFAFHLVAIPFAILIIAAFFVVKKEQGVEKGAKIDGMGAALLGISVFCFLYAVTAGRTDGWTSFKILSFFVVSVIAAIAFVLWERRSKEPIVKLSLFKNLGIMNATLVAFFAGLVMFLYYQTMPFFLETPVELGGYYGFSDTFVVGLHMLPTAAFQFIFGMTGGIASKKYGSTNVMVVGTAIMAVGFLILTQFNDVFWKLSVSQAVLGTGIALAMSSLINVVMDFTPKDEFGVSSGMNTLFRTIGGAIGPALSAAVMAPYAIPGFEELYRYEGFDRIWTVATVFAVIAFIIALVFRKGGKQGKRS</sequence>